<evidence type="ECO:0000313" key="2">
    <source>
        <dbReference type="EMBL" id="CAF1652821.1"/>
    </source>
</evidence>
<comment type="caution">
    <text evidence="1">The sequence shown here is derived from an EMBL/GenBank/DDBJ whole genome shotgun (WGS) entry which is preliminary data.</text>
</comment>
<name>A0A815SYV9_9BILA</name>
<organism evidence="1 3">
    <name type="scientific">Rotaria sordida</name>
    <dbReference type="NCBI Taxonomy" id="392033"/>
    <lineage>
        <taxon>Eukaryota</taxon>
        <taxon>Metazoa</taxon>
        <taxon>Spiralia</taxon>
        <taxon>Gnathifera</taxon>
        <taxon>Rotifera</taxon>
        <taxon>Eurotatoria</taxon>
        <taxon>Bdelloidea</taxon>
        <taxon>Philodinida</taxon>
        <taxon>Philodinidae</taxon>
        <taxon>Rotaria</taxon>
    </lineage>
</organism>
<reference evidence="1" key="1">
    <citation type="submission" date="2021-02" db="EMBL/GenBank/DDBJ databases">
        <authorList>
            <person name="Nowell W R."/>
        </authorList>
    </citation>
    <scope>NUCLEOTIDE SEQUENCE</scope>
</reference>
<feature type="non-terminal residue" evidence="1">
    <location>
        <position position="1"/>
    </location>
</feature>
<accession>A0A815SYV9</accession>
<dbReference type="Proteomes" id="UP000663870">
    <property type="component" value="Unassembled WGS sequence"/>
</dbReference>
<evidence type="ECO:0000313" key="4">
    <source>
        <dbReference type="Proteomes" id="UP000663870"/>
    </source>
</evidence>
<dbReference type="SUPFAM" id="SSF53590">
    <property type="entry name" value="Nucleoside hydrolase"/>
    <property type="match status" value="1"/>
</dbReference>
<dbReference type="GO" id="GO:0016799">
    <property type="term" value="F:hydrolase activity, hydrolyzing N-glycosyl compounds"/>
    <property type="evidence" value="ECO:0007669"/>
    <property type="project" value="InterPro"/>
</dbReference>
<dbReference type="EMBL" id="CAJNOH010009202">
    <property type="protein sequence ID" value="CAF1494284.1"/>
    <property type="molecule type" value="Genomic_DNA"/>
</dbReference>
<dbReference type="Proteomes" id="UP000663854">
    <property type="component" value="Unassembled WGS sequence"/>
</dbReference>
<proteinExistence type="predicted"/>
<keyword evidence="4" id="KW-1185">Reference proteome</keyword>
<dbReference type="Gene3D" id="3.90.245.10">
    <property type="entry name" value="Ribonucleoside hydrolase-like"/>
    <property type="match status" value="1"/>
</dbReference>
<evidence type="ECO:0000313" key="3">
    <source>
        <dbReference type="Proteomes" id="UP000663854"/>
    </source>
</evidence>
<dbReference type="AlphaFoldDB" id="A0A815SYV9"/>
<dbReference type="EMBL" id="CAJNOL010010956">
    <property type="protein sequence ID" value="CAF1652821.1"/>
    <property type="molecule type" value="Genomic_DNA"/>
</dbReference>
<dbReference type="InterPro" id="IPR036452">
    <property type="entry name" value="Ribo_hydro-like"/>
</dbReference>
<gene>
    <name evidence="2" type="ORF">JXQ802_LOCUS54828</name>
    <name evidence="1" type="ORF">PYM288_LOCUS38332</name>
</gene>
<evidence type="ECO:0000313" key="1">
    <source>
        <dbReference type="EMBL" id="CAF1494284.1"/>
    </source>
</evidence>
<sequence>MTNIAAAITEDRSIIPKIGTLYFSGGQFKSVTAYSSLIPNLQSMTFPYSLKTSQSSSNVFLDVLAMQRVDESGIENFVAMPSLTQRQLPVNLTQLDMKLSQMNINLSPFLYKFLTSLAKCTQQNESDIYWWDSSAATFM</sequence>
<protein>
    <submittedName>
        <fullName evidence="1">Uncharacterized protein</fullName>
    </submittedName>
</protein>